<dbReference type="AlphaFoldDB" id="A0A9W5YDC8"/>
<keyword evidence="3" id="KW-1185">Reference proteome</keyword>
<protein>
    <recommendedName>
        <fullName evidence="1">Protein NO VEIN C-terminal domain-containing protein</fullName>
    </recommendedName>
</protein>
<reference evidence="2" key="1">
    <citation type="submission" date="2022-06" db="EMBL/GenBank/DDBJ databases">
        <title>Vallitalea longa sp. nov., an anaerobic bacterium isolated from marine sediment.</title>
        <authorList>
            <person name="Hirano S."/>
            <person name="Terahara T."/>
            <person name="Mori K."/>
            <person name="Hamada M."/>
            <person name="Matsumoto R."/>
            <person name="Kobayashi T."/>
        </authorList>
    </citation>
    <scope>NUCLEOTIDE SEQUENCE</scope>
    <source>
        <strain evidence="2">SH18-1</strain>
    </source>
</reference>
<dbReference type="RefSeq" id="WP_281817602.1">
    <property type="nucleotide sequence ID" value="NZ_BRLB01000013.1"/>
</dbReference>
<proteinExistence type="predicted"/>
<sequence>MLIDISKYNNLGNINEIEFMITNILSDNLVRVEDIEKYCLYNSLYIRMPVKGILCLLNFISLIEIQENSVCLNNRGINIKSKLRKGSTLTPLIATDLINRLFFGNNCMLDINKIKYNKISNIYTIRNSDISIKFSNLRNLIINVGIFQLNQYSKNNLKINNEYIKCFKMAIKNKRLKMNLKELKKQLIIQQELGNEAELFVIKYEINRLQNHPTKEKISRISEIDVTAGYDIISFDSINSIEFDRYIEVKSYNKNVGFYWSNNEIQVSENLRDKYYIYLVDRNKINVDKYKPIIIKNPYKNIYNNNMWSIKPQNWFVEPIKKIDFINYD</sequence>
<dbReference type="InterPro" id="IPR024975">
    <property type="entry name" value="NOV_C"/>
</dbReference>
<dbReference type="EMBL" id="BRLB01000013">
    <property type="protein sequence ID" value="GKX30989.1"/>
    <property type="molecule type" value="Genomic_DNA"/>
</dbReference>
<dbReference type="Proteomes" id="UP001144256">
    <property type="component" value="Unassembled WGS sequence"/>
</dbReference>
<evidence type="ECO:0000259" key="1">
    <source>
        <dbReference type="Pfam" id="PF13020"/>
    </source>
</evidence>
<evidence type="ECO:0000313" key="3">
    <source>
        <dbReference type="Proteomes" id="UP001144256"/>
    </source>
</evidence>
<evidence type="ECO:0000313" key="2">
    <source>
        <dbReference type="EMBL" id="GKX30989.1"/>
    </source>
</evidence>
<gene>
    <name evidence="2" type="ORF">SH1V18_34690</name>
</gene>
<organism evidence="2 3">
    <name type="scientific">Vallitalea longa</name>
    <dbReference type="NCBI Taxonomy" id="2936439"/>
    <lineage>
        <taxon>Bacteria</taxon>
        <taxon>Bacillati</taxon>
        <taxon>Bacillota</taxon>
        <taxon>Clostridia</taxon>
        <taxon>Lachnospirales</taxon>
        <taxon>Vallitaleaceae</taxon>
        <taxon>Vallitalea</taxon>
    </lineage>
</organism>
<dbReference type="Pfam" id="PF13020">
    <property type="entry name" value="NOV_C"/>
    <property type="match status" value="1"/>
</dbReference>
<accession>A0A9W5YDC8</accession>
<name>A0A9W5YDC8_9FIRM</name>
<comment type="caution">
    <text evidence="2">The sequence shown here is derived from an EMBL/GenBank/DDBJ whole genome shotgun (WGS) entry which is preliminary data.</text>
</comment>
<feature type="domain" description="Protein NO VEIN C-terminal" evidence="1">
    <location>
        <begin position="197"/>
        <end position="282"/>
    </location>
</feature>